<keyword evidence="3" id="KW-1185">Reference proteome</keyword>
<dbReference type="InterPro" id="IPR014731">
    <property type="entry name" value="ETF_asu_C"/>
</dbReference>
<dbReference type="Pfam" id="PF00766">
    <property type="entry name" value="ETF_alpha"/>
    <property type="match status" value="1"/>
</dbReference>
<dbReference type="InterPro" id="IPR001308">
    <property type="entry name" value="ETF_a/FixB"/>
</dbReference>
<protein>
    <submittedName>
        <fullName evidence="2">Electron transfer flavoprotein alpha subunit</fullName>
    </submittedName>
</protein>
<dbReference type="GO" id="GO:0050660">
    <property type="term" value="F:flavin adenine dinucleotide binding"/>
    <property type="evidence" value="ECO:0007669"/>
    <property type="project" value="InterPro"/>
</dbReference>
<dbReference type="Gene3D" id="3.40.50.1220">
    <property type="entry name" value="TPP-binding domain"/>
    <property type="match status" value="1"/>
</dbReference>
<sequence>MNGLPEMLAVVIVRDGALPGGADEVAAECGGAVLVVGTGTPEAARAFTAAQRIWTAEVPVIAPAALAAALTPLLNAVDVVVLPASPDGRDIAARLAFQSERPLFAGALRCTAQDADLSRLDDSLEVHVEFDEPVVVTLIPGVRGTPHPVPSPFEPVEPVELTVTLPDVLDAEVVKVLEPEPETVELTEAKRILGGGAGLVRPGEDGSAVMRTLTEVAAALGASAGATRVITDAGWAGHDRQIGTTGVVVDPDLYVAFGISGATQHTGGLGRPAHVVSVNTDPSCPMTAMADLGIVADAREVLHELARRLNGAADA</sequence>
<evidence type="ECO:0000313" key="2">
    <source>
        <dbReference type="EMBL" id="MBB5156796.1"/>
    </source>
</evidence>
<accession>A0A840Q8M3</accession>
<dbReference type="EMBL" id="JACHIW010000001">
    <property type="protein sequence ID" value="MBB5156796.1"/>
    <property type="molecule type" value="Genomic_DNA"/>
</dbReference>
<gene>
    <name evidence="2" type="ORF">BJ970_004330</name>
</gene>
<comment type="caution">
    <text evidence="2">The sequence shown here is derived from an EMBL/GenBank/DDBJ whole genome shotgun (WGS) entry which is preliminary data.</text>
</comment>
<dbReference type="RefSeq" id="WP_184727867.1">
    <property type="nucleotide sequence ID" value="NZ_JACHIW010000001.1"/>
</dbReference>
<dbReference type="InterPro" id="IPR029035">
    <property type="entry name" value="DHS-like_NAD/FAD-binding_dom"/>
</dbReference>
<dbReference type="GO" id="GO:0009055">
    <property type="term" value="F:electron transfer activity"/>
    <property type="evidence" value="ECO:0007669"/>
    <property type="project" value="InterPro"/>
</dbReference>
<dbReference type="PANTHER" id="PTHR43153:SF1">
    <property type="entry name" value="ELECTRON TRANSFER FLAVOPROTEIN SUBUNIT ALPHA, MITOCHONDRIAL"/>
    <property type="match status" value="1"/>
</dbReference>
<dbReference type="NCBIfam" id="NF038209">
    <property type="entry name" value="mft_etfA"/>
    <property type="match status" value="1"/>
</dbReference>
<dbReference type="PANTHER" id="PTHR43153">
    <property type="entry name" value="ELECTRON TRANSFER FLAVOPROTEIN ALPHA"/>
    <property type="match status" value="1"/>
</dbReference>
<evidence type="ECO:0000259" key="1">
    <source>
        <dbReference type="Pfam" id="PF00766"/>
    </source>
</evidence>
<feature type="domain" description="Electron transfer flavoprotein alpha subunit C-terminal" evidence="1">
    <location>
        <begin position="185"/>
        <end position="269"/>
    </location>
</feature>
<evidence type="ECO:0000313" key="3">
    <source>
        <dbReference type="Proteomes" id="UP000584374"/>
    </source>
</evidence>
<name>A0A840Q8M3_9PSEU</name>
<dbReference type="SUPFAM" id="SSF52467">
    <property type="entry name" value="DHS-like NAD/FAD-binding domain"/>
    <property type="match status" value="1"/>
</dbReference>
<dbReference type="GO" id="GO:0033539">
    <property type="term" value="P:fatty acid beta-oxidation using acyl-CoA dehydrogenase"/>
    <property type="evidence" value="ECO:0007669"/>
    <property type="project" value="TreeGrafter"/>
</dbReference>
<dbReference type="AlphaFoldDB" id="A0A840Q8M3"/>
<dbReference type="InterPro" id="IPR014729">
    <property type="entry name" value="Rossmann-like_a/b/a_fold"/>
</dbReference>
<proteinExistence type="predicted"/>
<reference evidence="2 3" key="1">
    <citation type="submission" date="2020-08" db="EMBL/GenBank/DDBJ databases">
        <title>Sequencing the genomes of 1000 actinobacteria strains.</title>
        <authorList>
            <person name="Klenk H.-P."/>
        </authorList>
    </citation>
    <scope>NUCLEOTIDE SEQUENCE [LARGE SCALE GENOMIC DNA]</scope>
    <source>
        <strain evidence="2 3">DSM 45584</strain>
    </source>
</reference>
<organism evidence="2 3">
    <name type="scientific">Saccharopolyspora phatthalungensis</name>
    <dbReference type="NCBI Taxonomy" id="664693"/>
    <lineage>
        <taxon>Bacteria</taxon>
        <taxon>Bacillati</taxon>
        <taxon>Actinomycetota</taxon>
        <taxon>Actinomycetes</taxon>
        <taxon>Pseudonocardiales</taxon>
        <taxon>Pseudonocardiaceae</taxon>
        <taxon>Saccharopolyspora</taxon>
    </lineage>
</organism>
<dbReference type="SUPFAM" id="SSF52402">
    <property type="entry name" value="Adenine nucleotide alpha hydrolases-like"/>
    <property type="match status" value="1"/>
</dbReference>
<dbReference type="Proteomes" id="UP000584374">
    <property type="component" value="Unassembled WGS sequence"/>
</dbReference>
<dbReference type="Gene3D" id="3.40.50.620">
    <property type="entry name" value="HUPs"/>
    <property type="match status" value="1"/>
</dbReference>